<dbReference type="AlphaFoldDB" id="A0A3S3Q8S9"/>
<reference evidence="6 7" key="1">
    <citation type="journal article" date="2018" name="Gigascience">
        <title>Genomes of trombidid mites reveal novel predicted allergens and laterally-transferred genes associated with secondary metabolism.</title>
        <authorList>
            <person name="Dong X."/>
            <person name="Chaisiri K."/>
            <person name="Xia D."/>
            <person name="Armstrong S.D."/>
            <person name="Fang Y."/>
            <person name="Donnelly M.J."/>
            <person name="Kadowaki T."/>
            <person name="McGarry J.W."/>
            <person name="Darby A.C."/>
            <person name="Makepeace B.L."/>
        </authorList>
    </citation>
    <scope>NUCLEOTIDE SEQUENCE [LARGE SCALE GENOMIC DNA]</scope>
    <source>
        <strain evidence="6">UoL-WK</strain>
    </source>
</reference>
<dbReference type="Pfam" id="PF01795">
    <property type="entry name" value="Methyltransf_5"/>
    <property type="match status" value="2"/>
</dbReference>
<dbReference type="GO" id="GO:0071424">
    <property type="term" value="F:rRNA (cytosine-N4-)-methyltransferase activity"/>
    <property type="evidence" value="ECO:0007669"/>
    <property type="project" value="TreeGrafter"/>
</dbReference>
<comment type="caution">
    <text evidence="6">The sequence shown here is derived from an EMBL/GenBank/DDBJ whole genome shotgun (WGS) entry which is preliminary data.</text>
</comment>
<gene>
    <name evidence="5" type="ORF">B4U79_08341</name>
    <name evidence="6" type="ORF">B4U79_13376</name>
</gene>
<organism evidence="6 7">
    <name type="scientific">Dinothrombium tinctorium</name>
    <dbReference type="NCBI Taxonomy" id="1965070"/>
    <lineage>
        <taxon>Eukaryota</taxon>
        <taxon>Metazoa</taxon>
        <taxon>Ecdysozoa</taxon>
        <taxon>Arthropoda</taxon>
        <taxon>Chelicerata</taxon>
        <taxon>Arachnida</taxon>
        <taxon>Acari</taxon>
        <taxon>Acariformes</taxon>
        <taxon>Trombidiformes</taxon>
        <taxon>Prostigmata</taxon>
        <taxon>Anystina</taxon>
        <taxon>Parasitengona</taxon>
        <taxon>Trombidioidea</taxon>
        <taxon>Trombidiidae</taxon>
        <taxon>Dinothrombium</taxon>
    </lineage>
</organism>
<keyword evidence="2 6" id="KW-0489">Methyltransferase</keyword>
<dbReference type="SUPFAM" id="SSF53335">
    <property type="entry name" value="S-adenosyl-L-methionine-dependent methyltransferases"/>
    <property type="match status" value="1"/>
</dbReference>
<proteinExistence type="inferred from homology"/>
<dbReference type="InterPro" id="IPR023397">
    <property type="entry name" value="SAM-dep_MeTrfase_MraW_recog"/>
</dbReference>
<dbReference type="Proteomes" id="UP000285301">
    <property type="component" value="Unassembled WGS sequence"/>
</dbReference>
<dbReference type="Gene3D" id="3.40.50.150">
    <property type="entry name" value="Vaccinia Virus protein VP39"/>
    <property type="match status" value="1"/>
</dbReference>
<dbReference type="STRING" id="1965070.A0A3S3Q8S9"/>
<dbReference type="InterPro" id="IPR002903">
    <property type="entry name" value="RsmH"/>
</dbReference>
<evidence type="ECO:0000256" key="3">
    <source>
        <dbReference type="ARBA" id="ARBA00022679"/>
    </source>
</evidence>
<dbReference type="Gene3D" id="1.10.150.170">
    <property type="entry name" value="Putative methyltransferase TM0872, insert domain"/>
    <property type="match status" value="1"/>
</dbReference>
<name>A0A3S3Q8S9_9ACAR</name>
<evidence type="ECO:0000313" key="7">
    <source>
        <dbReference type="Proteomes" id="UP000285301"/>
    </source>
</evidence>
<keyword evidence="3 6" id="KW-0808">Transferase</keyword>
<sequence length="344" mass="38605">MNSLVVKATNQPYLTHIPILAKEITSIFAPKDGQKFIDMTFGSGGHSKYLLSRNKNITIYALDRDPIAYRKAVDLSTKMNGCIVPLLGKFSDLPMLLQNVGVKKGSINGVILDLGPSSMQYDDPSRGFSISSEGPLDMRMDGNRNPNIPTADDVINTLDSNSLAKIFKIYGEEKLAKKFANAIVDSRFMLKRIKTTQELSQLLASVAGQHSVDSIGRFSHAATKVFLALRIFVNNELNELNYALTKIREYLVLDDSVNFKNSDNEDELKKYNSGKIAVISFHSLEDRIVKRHLKGINIDEPIAQTISQKVNNSFNTPTQEEIETMLEKKWKKRCFQIQEADLQN</sequence>
<keyword evidence="4" id="KW-0949">S-adenosyl-L-methionine</keyword>
<protein>
    <submittedName>
        <fullName evidence="6">Putative methyltransferase-like protein 15</fullName>
    </submittedName>
</protein>
<evidence type="ECO:0000313" key="6">
    <source>
        <dbReference type="EMBL" id="RWS15954.1"/>
    </source>
</evidence>
<dbReference type="EMBL" id="NCKU01000775">
    <property type="protein sequence ID" value="RWS14212.1"/>
    <property type="molecule type" value="Genomic_DNA"/>
</dbReference>
<dbReference type="NCBIfam" id="TIGR00006">
    <property type="entry name" value="16S rRNA (cytosine(1402)-N(4))-methyltransferase RsmH"/>
    <property type="match status" value="1"/>
</dbReference>
<evidence type="ECO:0000256" key="1">
    <source>
        <dbReference type="ARBA" id="ARBA00010396"/>
    </source>
</evidence>
<dbReference type="EMBL" id="NCKU01000333">
    <property type="protein sequence ID" value="RWS15954.1"/>
    <property type="molecule type" value="Genomic_DNA"/>
</dbReference>
<dbReference type="InterPro" id="IPR029063">
    <property type="entry name" value="SAM-dependent_MTases_sf"/>
</dbReference>
<keyword evidence="7" id="KW-1185">Reference proteome</keyword>
<evidence type="ECO:0000256" key="4">
    <source>
        <dbReference type="ARBA" id="ARBA00022691"/>
    </source>
</evidence>
<evidence type="ECO:0000256" key="2">
    <source>
        <dbReference type="ARBA" id="ARBA00022603"/>
    </source>
</evidence>
<dbReference type="PANTHER" id="PTHR11265">
    <property type="entry name" value="S-ADENOSYL-METHYLTRANSFERASE MRAW"/>
    <property type="match status" value="1"/>
</dbReference>
<evidence type="ECO:0000313" key="5">
    <source>
        <dbReference type="EMBL" id="RWS14212.1"/>
    </source>
</evidence>
<dbReference type="SUPFAM" id="SSF81799">
    <property type="entry name" value="Putative methyltransferase TM0872, insert domain"/>
    <property type="match status" value="1"/>
</dbReference>
<dbReference type="OrthoDB" id="16290at2759"/>
<comment type="similarity">
    <text evidence="1">Belongs to the methyltransferase superfamily. RsmH family.</text>
</comment>
<dbReference type="HAMAP" id="MF_01007">
    <property type="entry name" value="16SrRNA_methyltr_H"/>
    <property type="match status" value="1"/>
</dbReference>
<reference evidence="6" key="2">
    <citation type="submission" date="2018-11" db="EMBL/GenBank/DDBJ databases">
        <title>Trombidioid mite genomics.</title>
        <authorList>
            <person name="Dong X."/>
        </authorList>
    </citation>
    <scope>NUCLEOTIDE SEQUENCE</scope>
    <source>
        <strain evidence="6">UoL-WK</strain>
    </source>
</reference>
<accession>A0A3S3Q8S9</accession>
<dbReference type="GO" id="GO:0070475">
    <property type="term" value="P:rRNA base methylation"/>
    <property type="evidence" value="ECO:0007669"/>
    <property type="project" value="TreeGrafter"/>
</dbReference>
<dbReference type="PANTHER" id="PTHR11265:SF0">
    <property type="entry name" value="12S RRNA N4-METHYLCYTIDINE METHYLTRANSFERASE"/>
    <property type="match status" value="1"/>
</dbReference>
<dbReference type="PIRSF" id="PIRSF004486">
    <property type="entry name" value="MraW"/>
    <property type="match status" value="1"/>
</dbReference>